<name>A0ABV9K0M9_9BACI</name>
<keyword evidence="1" id="KW-0812">Transmembrane</keyword>
<evidence type="ECO:0000313" key="3">
    <source>
        <dbReference type="Proteomes" id="UP001595988"/>
    </source>
</evidence>
<gene>
    <name evidence="2" type="ORF">ACFO3P_15735</name>
</gene>
<dbReference type="RefSeq" id="WP_289585252.1">
    <property type="nucleotide sequence ID" value="NZ_JBHSFT010000043.1"/>
</dbReference>
<feature type="transmembrane region" description="Helical" evidence="1">
    <location>
        <begin position="51"/>
        <end position="68"/>
    </location>
</feature>
<keyword evidence="1" id="KW-1133">Transmembrane helix</keyword>
<evidence type="ECO:0000313" key="2">
    <source>
        <dbReference type="EMBL" id="MFC4663630.1"/>
    </source>
</evidence>
<keyword evidence="1" id="KW-0472">Membrane</keyword>
<comment type="caution">
    <text evidence="2">The sequence shown here is derived from an EMBL/GenBank/DDBJ whole genome shotgun (WGS) entry which is preliminary data.</text>
</comment>
<dbReference type="EMBL" id="JBHSFT010000043">
    <property type="protein sequence ID" value="MFC4663630.1"/>
    <property type="molecule type" value="Genomic_DNA"/>
</dbReference>
<evidence type="ECO:0000256" key="1">
    <source>
        <dbReference type="SAM" id="Phobius"/>
    </source>
</evidence>
<organism evidence="2 3">
    <name type="scientific">Oceanobacillus aidingensis</name>
    <dbReference type="NCBI Taxonomy" id="645964"/>
    <lineage>
        <taxon>Bacteria</taxon>
        <taxon>Bacillati</taxon>
        <taxon>Bacillota</taxon>
        <taxon>Bacilli</taxon>
        <taxon>Bacillales</taxon>
        <taxon>Bacillaceae</taxon>
        <taxon>Oceanobacillus</taxon>
    </lineage>
</organism>
<protein>
    <submittedName>
        <fullName evidence="2">Uncharacterized protein</fullName>
    </submittedName>
</protein>
<proteinExistence type="predicted"/>
<dbReference type="Proteomes" id="UP001595988">
    <property type="component" value="Unassembled WGS sequence"/>
</dbReference>
<accession>A0ABV9K0M9</accession>
<sequence>MKRPWGVIIISYIFAFSSMLLLFSAIFYDADTDSMRSIAKRFALPNIPEQLMRAIVALFSLVMVYGYIQLKNGAFGQW</sequence>
<reference evidence="3" key="1">
    <citation type="journal article" date="2019" name="Int. J. Syst. Evol. Microbiol.">
        <title>The Global Catalogue of Microorganisms (GCM) 10K type strain sequencing project: providing services to taxonomists for standard genome sequencing and annotation.</title>
        <authorList>
            <consortium name="The Broad Institute Genomics Platform"/>
            <consortium name="The Broad Institute Genome Sequencing Center for Infectious Disease"/>
            <person name="Wu L."/>
            <person name="Ma J."/>
        </authorList>
    </citation>
    <scope>NUCLEOTIDE SEQUENCE [LARGE SCALE GENOMIC DNA]</scope>
    <source>
        <strain evidence="3">CCUG 37257</strain>
    </source>
</reference>
<keyword evidence="3" id="KW-1185">Reference proteome</keyword>
<feature type="transmembrane region" description="Helical" evidence="1">
    <location>
        <begin position="6"/>
        <end position="30"/>
    </location>
</feature>